<feature type="region of interest" description="Disordered" evidence="1">
    <location>
        <begin position="801"/>
        <end position="861"/>
    </location>
</feature>
<reference evidence="2 3" key="1">
    <citation type="submission" date="2015-01" db="EMBL/GenBank/DDBJ databases">
        <title>The Genome Sequence of Exophiala spinifera CBS89968.</title>
        <authorList>
            <consortium name="The Broad Institute Genomics Platform"/>
            <person name="Cuomo C."/>
            <person name="de Hoog S."/>
            <person name="Gorbushina A."/>
            <person name="Stielow B."/>
            <person name="Teixiera M."/>
            <person name="Abouelleil A."/>
            <person name="Chapman S.B."/>
            <person name="Priest M."/>
            <person name="Young S.K."/>
            <person name="Wortman J."/>
            <person name="Nusbaum C."/>
            <person name="Birren B."/>
        </authorList>
    </citation>
    <scope>NUCLEOTIDE SEQUENCE [LARGE SCALE GENOMIC DNA]</scope>
    <source>
        <strain evidence="2 3">CBS 89968</strain>
    </source>
</reference>
<feature type="compositionally biased region" description="Basic and acidic residues" evidence="1">
    <location>
        <begin position="357"/>
        <end position="368"/>
    </location>
</feature>
<proteinExistence type="predicted"/>
<dbReference type="VEuPathDB" id="FungiDB:PV08_05989"/>
<dbReference type="InterPro" id="IPR013951">
    <property type="entry name" value="Rxt3"/>
</dbReference>
<evidence type="ECO:0000256" key="1">
    <source>
        <dbReference type="SAM" id="MobiDB-lite"/>
    </source>
</evidence>
<protein>
    <recommendedName>
        <fullName evidence="4">Histone deacetylation protein Rxt3</fullName>
    </recommendedName>
</protein>
<feature type="region of interest" description="Disordered" evidence="1">
    <location>
        <begin position="720"/>
        <end position="744"/>
    </location>
</feature>
<feature type="compositionally biased region" description="Polar residues" evidence="1">
    <location>
        <begin position="519"/>
        <end position="540"/>
    </location>
</feature>
<dbReference type="STRING" id="91928.A0A0D2BXC7"/>
<feature type="compositionally biased region" description="Polar residues" evidence="1">
    <location>
        <begin position="727"/>
        <end position="738"/>
    </location>
</feature>
<dbReference type="EMBL" id="KN847495">
    <property type="protein sequence ID" value="KIW15939.1"/>
    <property type="molecule type" value="Genomic_DNA"/>
</dbReference>
<name>A0A0D2BXC7_9EURO</name>
<feature type="compositionally biased region" description="Basic and acidic residues" evidence="1">
    <location>
        <begin position="173"/>
        <end position="182"/>
    </location>
</feature>
<feature type="compositionally biased region" description="Basic and acidic residues" evidence="1">
    <location>
        <begin position="841"/>
        <end position="852"/>
    </location>
</feature>
<dbReference type="Proteomes" id="UP000053328">
    <property type="component" value="Unassembled WGS sequence"/>
</dbReference>
<dbReference type="Gene3D" id="2.170.130.20">
    <property type="entry name" value="LCCL-like domain"/>
    <property type="match status" value="1"/>
</dbReference>
<dbReference type="AlphaFoldDB" id="A0A0D2BXC7"/>
<keyword evidence="3" id="KW-1185">Reference proteome</keyword>
<dbReference type="OrthoDB" id="3596986at2759"/>
<dbReference type="GeneID" id="27333072"/>
<feature type="region of interest" description="Disordered" evidence="1">
    <location>
        <begin position="457"/>
        <end position="498"/>
    </location>
</feature>
<evidence type="ECO:0000313" key="2">
    <source>
        <dbReference type="EMBL" id="KIW15939.1"/>
    </source>
</evidence>
<gene>
    <name evidence="2" type="ORF">PV08_05989</name>
</gene>
<feature type="region of interest" description="Disordered" evidence="1">
    <location>
        <begin position="517"/>
        <end position="540"/>
    </location>
</feature>
<dbReference type="InterPro" id="IPR036609">
    <property type="entry name" value="LCCL_sf"/>
</dbReference>
<dbReference type="HOGENOM" id="CLU_005227_0_0_1"/>
<feature type="compositionally biased region" description="Polar residues" evidence="1">
    <location>
        <begin position="184"/>
        <end position="198"/>
    </location>
</feature>
<evidence type="ECO:0000313" key="3">
    <source>
        <dbReference type="Proteomes" id="UP000053328"/>
    </source>
</evidence>
<evidence type="ECO:0008006" key="4">
    <source>
        <dbReference type="Google" id="ProtNLM"/>
    </source>
</evidence>
<accession>A0A0D2BXC7</accession>
<feature type="compositionally biased region" description="Polar residues" evidence="1">
    <location>
        <begin position="152"/>
        <end position="164"/>
    </location>
</feature>
<feature type="compositionally biased region" description="Pro residues" evidence="1">
    <location>
        <begin position="208"/>
        <end position="218"/>
    </location>
</feature>
<feature type="compositionally biased region" description="Basic and acidic residues" evidence="1">
    <location>
        <begin position="469"/>
        <end position="486"/>
    </location>
</feature>
<dbReference type="Pfam" id="PF08642">
    <property type="entry name" value="Rxt3"/>
    <property type="match status" value="1"/>
</dbReference>
<organism evidence="2 3">
    <name type="scientific">Exophiala spinifera</name>
    <dbReference type="NCBI Taxonomy" id="91928"/>
    <lineage>
        <taxon>Eukaryota</taxon>
        <taxon>Fungi</taxon>
        <taxon>Dikarya</taxon>
        <taxon>Ascomycota</taxon>
        <taxon>Pezizomycotina</taxon>
        <taxon>Eurotiomycetes</taxon>
        <taxon>Chaetothyriomycetidae</taxon>
        <taxon>Chaetothyriales</taxon>
        <taxon>Herpotrichiellaceae</taxon>
        <taxon>Exophiala</taxon>
    </lineage>
</organism>
<dbReference type="RefSeq" id="XP_016236155.1">
    <property type="nucleotide sequence ID" value="XM_016380328.1"/>
</dbReference>
<feature type="compositionally biased region" description="Low complexity" evidence="1">
    <location>
        <begin position="319"/>
        <end position="330"/>
    </location>
</feature>
<sequence>MYGPQSRSMLPPSPQQQFPSQRFPQPPLPHPSSGPTVNNGPPPSYKRPGSSMSISSMLGGEPEKPAHDQYHHHHSQASSTSSRQPSGSGPSMSLGAVMSPPQYSSKPNLGEYTYKPRSKTPDRFGNTATGARPHRSSSGTMTQGPGPFYETQPRNGPSTNTYPSPSFGASMPPRDEIDEHSRRTSISGILQRPESQPQPSMTTSLSVVPPPPTRPESIPPSLVHLDRSSHPSVSGIDPPRQNGYSGSYGYSHQQSANLSRPVHAGPPSQPTSAPIERPYKQSQSPELRRPQQNGNDTRPYQSPYGTAVEPSYGAHAMARQDSVQSQSDRSVLGDRLRNRPYSPFAGSVASQSGAIDDQVRKGSDELSQHRAILGLSSESKRGRYSPLPQAVQGAQAQTPVPDAGIKSEHGRVFSGIGSGLGTTSANPTPTPQPLPASPFKQNDANARLSEENLMKMSRSASGMGKRSRKTFDEDARAESDTGEMKKAAPTRGKRSKYQHSYKLDLEETARKNALGTIRRTGTPTSHPSLSALQRQSSATDHASLFRPKRIIRISNVVAIAGRNKRRHLGFYKYDPEVTSVDINKPSSPKFDISIRPNLLPVFNEAEQINCTYTIRVPRVWLRERERGLICAERYLWGSGIYTDDSDPVAAAIHSGFIRAVHPPGIDEALLEKVIEEQNPTIEGSPAPDKPKAVDENKDLHITLVVLPQLERYAGSARFGVRSRSWPEEQQGTDGSSPGSKAPHDGVSFMVLKCEAVDDGAEVKRVGRTGKEKRERLHRELVERQRTIQLEKEKLARIAGKLKERKEESKRPKKAGATGMEKNSSNLGKDVTSRAVADDQENLVKGKDEKAGDLDVGQSPGDWIRQLAVAAA</sequence>
<feature type="compositionally biased region" description="Polar residues" evidence="1">
    <location>
        <begin position="280"/>
        <end position="304"/>
    </location>
</feature>
<feature type="compositionally biased region" description="Low complexity" evidence="1">
    <location>
        <begin position="76"/>
        <end position="93"/>
    </location>
</feature>
<feature type="region of interest" description="Disordered" evidence="1">
    <location>
        <begin position="1"/>
        <end position="441"/>
    </location>
</feature>